<gene>
    <name evidence="1" type="ORF">ACFPCZ_20380</name>
</gene>
<evidence type="ECO:0000313" key="2">
    <source>
        <dbReference type="Proteomes" id="UP001595858"/>
    </source>
</evidence>
<comment type="caution">
    <text evidence="1">The sequence shown here is derived from an EMBL/GenBank/DDBJ whole genome shotgun (WGS) entry which is preliminary data.</text>
</comment>
<dbReference type="Proteomes" id="UP001595858">
    <property type="component" value="Unassembled WGS sequence"/>
</dbReference>
<protein>
    <submittedName>
        <fullName evidence="1">YbaB/EbfC family nucleoid-associated protein</fullName>
    </submittedName>
</protein>
<accession>A0ABV9SRN5</accession>
<dbReference type="Gene3D" id="3.30.1310.10">
    <property type="entry name" value="Nucleoid-associated protein YbaB-like domain"/>
    <property type="match status" value="1"/>
</dbReference>
<evidence type="ECO:0000313" key="1">
    <source>
        <dbReference type="EMBL" id="MFC4868997.1"/>
    </source>
</evidence>
<dbReference type="SUPFAM" id="SSF82607">
    <property type="entry name" value="YbaB-like"/>
    <property type="match status" value="1"/>
</dbReference>
<dbReference type="InterPro" id="IPR004401">
    <property type="entry name" value="YbaB/EbfC"/>
</dbReference>
<name>A0ABV9SRN5_9ACTN</name>
<dbReference type="InterPro" id="IPR036894">
    <property type="entry name" value="YbaB-like_sf"/>
</dbReference>
<organism evidence="1 2">
    <name type="scientific">Streptomonospora arabica</name>
    <dbReference type="NCBI Taxonomy" id="412417"/>
    <lineage>
        <taxon>Bacteria</taxon>
        <taxon>Bacillati</taxon>
        <taxon>Actinomycetota</taxon>
        <taxon>Actinomycetes</taxon>
        <taxon>Streptosporangiales</taxon>
        <taxon>Nocardiopsidaceae</taxon>
        <taxon>Streptomonospora</taxon>
    </lineage>
</organism>
<sequence length="110" mass="12064">MEGANESLESATEEAVAKNRLVAAKVNGRGELVELKFHTQAYRDMAPAELADTILDTIKQAHAKMGERVAELYKPLAPEGVDMQAVMEGRFDPAEMFRRLGGTMPRGPFS</sequence>
<dbReference type="EMBL" id="JBHSIY010000023">
    <property type="protein sequence ID" value="MFC4868997.1"/>
    <property type="molecule type" value="Genomic_DNA"/>
</dbReference>
<keyword evidence="2" id="KW-1185">Reference proteome</keyword>
<dbReference type="Pfam" id="PF02575">
    <property type="entry name" value="YbaB_DNA_bd"/>
    <property type="match status" value="1"/>
</dbReference>
<proteinExistence type="predicted"/>
<reference evidence="2" key="1">
    <citation type="journal article" date="2019" name="Int. J. Syst. Evol. Microbiol.">
        <title>The Global Catalogue of Microorganisms (GCM) 10K type strain sequencing project: providing services to taxonomists for standard genome sequencing and annotation.</title>
        <authorList>
            <consortium name="The Broad Institute Genomics Platform"/>
            <consortium name="The Broad Institute Genome Sequencing Center for Infectious Disease"/>
            <person name="Wu L."/>
            <person name="Ma J."/>
        </authorList>
    </citation>
    <scope>NUCLEOTIDE SEQUENCE [LARGE SCALE GENOMIC DNA]</scope>
    <source>
        <strain evidence="2">CGMCC 4.7304</strain>
    </source>
</reference>
<dbReference type="RefSeq" id="WP_344146867.1">
    <property type="nucleotide sequence ID" value="NZ_BAAAQI010000018.1"/>
</dbReference>